<sequence length="135" mass="15231">MNLSIAQPIQTRSVPAVVLNTFQQQFPKAGRVEWERHGDGNYEVEFTVGLTGRHHKVAINHEGKMLIHEEEIAYYSLPDAIKQHIMAAFGGYRIGGAKKIEQGGNRLYEVELDSRHGDLEIYFNAAGQVLKKQVE</sequence>
<dbReference type="RefSeq" id="WP_379019824.1">
    <property type="nucleotide sequence ID" value="NZ_JBHRTA010000009.1"/>
</dbReference>
<keyword evidence="3" id="KW-1185">Reference proteome</keyword>
<dbReference type="EMBL" id="JBHRTA010000009">
    <property type="protein sequence ID" value="MFC3196777.1"/>
    <property type="molecule type" value="Genomic_DNA"/>
</dbReference>
<protein>
    <submittedName>
        <fullName evidence="2">PepSY-like domain-containing protein</fullName>
    </submittedName>
</protein>
<evidence type="ECO:0000313" key="2">
    <source>
        <dbReference type="EMBL" id="MFC3196777.1"/>
    </source>
</evidence>
<dbReference type="Pfam" id="PF11396">
    <property type="entry name" value="PepSY_like"/>
    <property type="match status" value="1"/>
</dbReference>
<comment type="caution">
    <text evidence="2">The sequence shown here is derived from an EMBL/GenBank/DDBJ whole genome shotgun (WGS) entry which is preliminary data.</text>
</comment>
<feature type="domain" description="Putative beta-lactamase-inhibitor-like PepSY-like" evidence="1">
    <location>
        <begin position="41"/>
        <end position="130"/>
    </location>
</feature>
<reference evidence="3" key="1">
    <citation type="journal article" date="2019" name="Int. J. Syst. Evol. Microbiol.">
        <title>The Global Catalogue of Microorganisms (GCM) 10K type strain sequencing project: providing services to taxonomists for standard genome sequencing and annotation.</title>
        <authorList>
            <consortium name="The Broad Institute Genomics Platform"/>
            <consortium name="The Broad Institute Genome Sequencing Center for Infectious Disease"/>
            <person name="Wu L."/>
            <person name="Ma J."/>
        </authorList>
    </citation>
    <scope>NUCLEOTIDE SEQUENCE [LARGE SCALE GENOMIC DNA]</scope>
    <source>
        <strain evidence="3">KCTC 52416</strain>
    </source>
</reference>
<dbReference type="InterPro" id="IPR021533">
    <property type="entry name" value="PepSY-like"/>
</dbReference>
<dbReference type="Gene3D" id="3.10.450.360">
    <property type="match status" value="1"/>
</dbReference>
<accession>A0ABV7JI51</accession>
<proteinExistence type="predicted"/>
<evidence type="ECO:0000259" key="1">
    <source>
        <dbReference type="Pfam" id="PF11396"/>
    </source>
</evidence>
<dbReference type="SUPFAM" id="SSF160574">
    <property type="entry name" value="BT0923-like"/>
    <property type="match status" value="1"/>
</dbReference>
<dbReference type="Proteomes" id="UP001595526">
    <property type="component" value="Unassembled WGS sequence"/>
</dbReference>
<organism evidence="2 3">
    <name type="scientific">Parapedobacter deserti</name>
    <dbReference type="NCBI Taxonomy" id="1912957"/>
    <lineage>
        <taxon>Bacteria</taxon>
        <taxon>Pseudomonadati</taxon>
        <taxon>Bacteroidota</taxon>
        <taxon>Sphingobacteriia</taxon>
        <taxon>Sphingobacteriales</taxon>
        <taxon>Sphingobacteriaceae</taxon>
        <taxon>Parapedobacter</taxon>
    </lineage>
</organism>
<name>A0ABV7JI51_9SPHI</name>
<gene>
    <name evidence="2" type="ORF">ACFOET_04040</name>
</gene>
<evidence type="ECO:0000313" key="3">
    <source>
        <dbReference type="Proteomes" id="UP001595526"/>
    </source>
</evidence>